<keyword evidence="2" id="KW-0472">Membrane</keyword>
<feature type="transmembrane region" description="Helical" evidence="2">
    <location>
        <begin position="348"/>
        <end position="370"/>
    </location>
</feature>
<reference evidence="3 4" key="1">
    <citation type="submission" date="2023-07" db="EMBL/GenBank/DDBJ databases">
        <title>Sequencing the genomes of 1000 actinobacteria strains.</title>
        <authorList>
            <person name="Klenk H.-P."/>
        </authorList>
    </citation>
    <scope>NUCLEOTIDE SEQUENCE [LARGE SCALE GENOMIC DNA]</scope>
    <source>
        <strain evidence="3 4">DSM 14785</strain>
    </source>
</reference>
<keyword evidence="4" id="KW-1185">Reference proteome</keyword>
<feature type="transmembrane region" description="Helical" evidence="2">
    <location>
        <begin position="167"/>
        <end position="189"/>
    </location>
</feature>
<evidence type="ECO:0000256" key="1">
    <source>
        <dbReference type="SAM" id="MobiDB-lite"/>
    </source>
</evidence>
<accession>A0ABU0GGQ0</accession>
<feature type="transmembrane region" description="Helical" evidence="2">
    <location>
        <begin position="42"/>
        <end position="64"/>
    </location>
</feature>
<feature type="transmembrane region" description="Helical" evidence="2">
    <location>
        <begin position="279"/>
        <end position="300"/>
    </location>
</feature>
<proteinExistence type="predicted"/>
<evidence type="ECO:0008006" key="5">
    <source>
        <dbReference type="Google" id="ProtNLM"/>
    </source>
</evidence>
<feature type="transmembrane region" description="Helical" evidence="2">
    <location>
        <begin position="84"/>
        <end position="105"/>
    </location>
</feature>
<feature type="transmembrane region" description="Helical" evidence="2">
    <location>
        <begin position="320"/>
        <end position="341"/>
    </location>
</feature>
<dbReference type="EMBL" id="JAUSVM010000001">
    <property type="protein sequence ID" value="MDQ0424468.1"/>
    <property type="molecule type" value="Genomic_DNA"/>
</dbReference>
<keyword evidence="2" id="KW-1133">Transmembrane helix</keyword>
<gene>
    <name evidence="3" type="ORF">JO380_000849</name>
</gene>
<sequence>MTEAAGARARLGGVAAVADQGLSSLGSIALLVLVARRSPAESFAVFSLAYVVFTVLLGLVAAYVGQPLVLVRDPVARRQAAGDALAATAAVALALGAAAVAAGLAVGGGTAHTFAALGAVLVVLLTVEVARYAFAAAREPHLALAVDATKVAVLVAVLALVPTPTPAAAVLAWGAAYVPALVVALALLARRVARPRRPFAALVARDHLGRRFATEFAVGNGSSQLTVLGLGTFGTPAAVGALRGASTVFGPLNVLLTASTSFGPPYVGRLVGARARVRAAARLGGALAVVAGLWGLTVQLLPASVGRQVLGDTWQHAHALFPATTAQYVAMALGSAGILALRVVAPRATLAIQVVFSATTVVLVVAGYLVGGVLGAAWGLALGSALKAVALWVRAARLRGSALPDDLAAPTDRDGTAPRAATVGAASSASDQRRI</sequence>
<feature type="transmembrane region" description="Helical" evidence="2">
    <location>
        <begin position="12"/>
        <end position="36"/>
    </location>
</feature>
<evidence type="ECO:0000313" key="3">
    <source>
        <dbReference type="EMBL" id="MDQ0424468.1"/>
    </source>
</evidence>
<dbReference type="Proteomes" id="UP001240250">
    <property type="component" value="Unassembled WGS sequence"/>
</dbReference>
<feature type="compositionally biased region" description="Polar residues" evidence="1">
    <location>
        <begin position="425"/>
        <end position="435"/>
    </location>
</feature>
<organism evidence="3 4">
    <name type="scientific">Cellulomonas iranensis</name>
    <dbReference type="NCBI Taxonomy" id="76862"/>
    <lineage>
        <taxon>Bacteria</taxon>
        <taxon>Bacillati</taxon>
        <taxon>Actinomycetota</taxon>
        <taxon>Actinomycetes</taxon>
        <taxon>Micrococcales</taxon>
        <taxon>Cellulomonadaceae</taxon>
        <taxon>Cellulomonas</taxon>
    </lineage>
</organism>
<evidence type="ECO:0000313" key="4">
    <source>
        <dbReference type="Proteomes" id="UP001240250"/>
    </source>
</evidence>
<feature type="transmembrane region" description="Helical" evidence="2">
    <location>
        <begin position="376"/>
        <end position="393"/>
    </location>
</feature>
<feature type="transmembrane region" description="Helical" evidence="2">
    <location>
        <begin position="111"/>
        <end position="130"/>
    </location>
</feature>
<name>A0ABU0GGQ0_9CELL</name>
<protein>
    <recommendedName>
        <fullName evidence="5">Polysaccharide biosynthesis protein C-terminal domain-containing protein</fullName>
    </recommendedName>
</protein>
<keyword evidence="2" id="KW-0812">Transmembrane</keyword>
<feature type="transmembrane region" description="Helical" evidence="2">
    <location>
        <begin position="142"/>
        <end position="161"/>
    </location>
</feature>
<feature type="region of interest" description="Disordered" evidence="1">
    <location>
        <begin position="407"/>
        <end position="435"/>
    </location>
</feature>
<comment type="caution">
    <text evidence="3">The sequence shown here is derived from an EMBL/GenBank/DDBJ whole genome shotgun (WGS) entry which is preliminary data.</text>
</comment>
<evidence type="ECO:0000256" key="2">
    <source>
        <dbReference type="SAM" id="Phobius"/>
    </source>
</evidence>